<dbReference type="EMBL" id="CP040058">
    <property type="protein sequence ID" value="QCP35850.1"/>
    <property type="molecule type" value="Genomic_DNA"/>
</dbReference>
<reference evidence="1 2" key="1">
    <citation type="submission" date="2019-05" db="EMBL/GenBank/DDBJ databases">
        <title>Complete genome sequencing of Anaerostipes rhamnosivorans.</title>
        <authorList>
            <person name="Bui T.P.N."/>
            <person name="de Vos W.M."/>
        </authorList>
    </citation>
    <scope>NUCLEOTIDE SEQUENCE [LARGE SCALE GENOMIC DNA]</scope>
    <source>
        <strain evidence="1 2">1y2</strain>
    </source>
</reference>
<dbReference type="AlphaFoldDB" id="A0A4V1EGF0"/>
<organism evidence="1 2">
    <name type="scientific">Anaerostipes rhamnosivorans</name>
    <dbReference type="NCBI Taxonomy" id="1229621"/>
    <lineage>
        <taxon>Bacteria</taxon>
        <taxon>Bacillati</taxon>
        <taxon>Bacillota</taxon>
        <taxon>Clostridia</taxon>
        <taxon>Lachnospirales</taxon>
        <taxon>Lachnospiraceae</taxon>
        <taxon>Anaerostipes</taxon>
    </lineage>
</organism>
<sequence>MIPCRRSAILAERFLFHGMHFPMKQDRIPLVGFSACGGSL</sequence>
<protein>
    <submittedName>
        <fullName evidence="1">Uncharacterized protein</fullName>
    </submittedName>
</protein>
<dbReference type="KEGG" id="arf:AR1Y2_2396"/>
<name>A0A4V1EGF0_9FIRM</name>
<evidence type="ECO:0000313" key="1">
    <source>
        <dbReference type="EMBL" id="QCP35850.1"/>
    </source>
</evidence>
<dbReference type="Proteomes" id="UP000298653">
    <property type="component" value="Chromosome"/>
</dbReference>
<keyword evidence="2" id="KW-1185">Reference proteome</keyword>
<evidence type="ECO:0000313" key="2">
    <source>
        <dbReference type="Proteomes" id="UP000298653"/>
    </source>
</evidence>
<proteinExistence type="predicted"/>
<gene>
    <name evidence="1" type="ORF">AR1Y2_2396</name>
</gene>
<accession>A0A4V1EGF0</accession>